<evidence type="ECO:0000313" key="1">
    <source>
        <dbReference type="EMBL" id="CAB4897460.1"/>
    </source>
</evidence>
<sequence length="90" mass="10182">MVGEFRLTDALDVCVFLSKHEPASHRGSRARARLVARLATELRIGLDHFDQLFTWAEVLPDPQAIYGLRRVCEEVDRARRRAADARAAPP</sequence>
<protein>
    <submittedName>
        <fullName evidence="1">Unannotated protein</fullName>
    </submittedName>
</protein>
<dbReference type="AlphaFoldDB" id="A0A6J7FXV6"/>
<reference evidence="1" key="1">
    <citation type="submission" date="2020-05" db="EMBL/GenBank/DDBJ databases">
        <authorList>
            <person name="Chiriac C."/>
            <person name="Salcher M."/>
            <person name="Ghai R."/>
            <person name="Kavagutti S V."/>
        </authorList>
    </citation>
    <scope>NUCLEOTIDE SEQUENCE</scope>
</reference>
<organism evidence="1">
    <name type="scientific">freshwater metagenome</name>
    <dbReference type="NCBI Taxonomy" id="449393"/>
    <lineage>
        <taxon>unclassified sequences</taxon>
        <taxon>metagenomes</taxon>
        <taxon>ecological metagenomes</taxon>
    </lineage>
</organism>
<proteinExistence type="predicted"/>
<gene>
    <name evidence="1" type="ORF">UFOPK3564_00380</name>
</gene>
<dbReference type="EMBL" id="CAFBMK010000012">
    <property type="protein sequence ID" value="CAB4897460.1"/>
    <property type="molecule type" value="Genomic_DNA"/>
</dbReference>
<name>A0A6J7FXV6_9ZZZZ</name>
<accession>A0A6J7FXV6</accession>